<comment type="caution">
    <text evidence="5">The sequence shown here is derived from an EMBL/GenBank/DDBJ whole genome shotgun (WGS) entry which is preliminary data.</text>
</comment>
<protein>
    <submittedName>
        <fullName evidence="5">Head-to-tail connecting protein</fullName>
    </submittedName>
</protein>
<sequence length="570" mass="62428">MKPTTDSNPARDQAPDPTTGPTTGPAPDLARDLIRRQESLAAERGNLDQLWQEIADLVLPLRADFTHLRQPGEKRAQKIFDGTAGQAAENLAAGLWGLITNAANDWFTLRADLAEEEETAETKLWLDEVTRRMRASFAGNGQRFYARVMELYADLVTFGTGIFYVEEVPETGRIHYSCRHLSECFIAENARDEVDTLFRRFQFTARQAVSRWGEACHPALQRAAEKEPDRRFAFLHAVMPREAGGMEGRAMSAHDAETPFVSHYVDVEHGLLLASGFYHEFPYQVPRWSTATRGLYGDSPAMLALPDIKMLNAMSKTTIIAAQKSVDPPLLAVDEVAVRGLRTHPGGIIYGGLDENGRRRYEPLQAGGNIGLGLELEEQRREAVRQAFYFSLLLMVQQPNQTATEVLARQEEKLRLMGPHLGRIQAEFLDPLIRRQFGIMRRANQLPPPPRQLQARGVRIEYVSPLARAQRAGEGAAIVRALEALAPIGAVKPEIYDNIDADAAARALTQSFGAPNHLLRSKAAVADLRAAAAPPPGNPADAVDAAGATYATDATDAGAALLEAMTGGAA</sequence>
<evidence type="ECO:0000313" key="5">
    <source>
        <dbReference type="EMBL" id="TDQ82504.1"/>
    </source>
</evidence>
<feature type="compositionally biased region" description="Polar residues" evidence="4">
    <location>
        <begin position="1"/>
        <end position="10"/>
    </location>
</feature>
<dbReference type="RefSeq" id="WP_133613776.1">
    <property type="nucleotide sequence ID" value="NZ_SNYW01000008.1"/>
</dbReference>
<dbReference type="EMBL" id="SNYW01000008">
    <property type="protein sequence ID" value="TDQ82504.1"/>
    <property type="molecule type" value="Genomic_DNA"/>
</dbReference>
<dbReference type="AlphaFoldDB" id="A0A4R6WTQ4"/>
<accession>A0A4R6WTQ4</accession>
<comment type="subcellular location">
    <subcellularLocation>
        <location evidence="1">Virion</location>
    </subcellularLocation>
</comment>
<dbReference type="OrthoDB" id="1666403at2"/>
<feature type="region of interest" description="Disordered" evidence="4">
    <location>
        <begin position="1"/>
        <end position="28"/>
    </location>
</feature>
<name>A0A4R6WTQ4_9PROT</name>
<gene>
    <name evidence="5" type="ORF">A8950_2327</name>
</gene>
<dbReference type="InterPro" id="IPR020991">
    <property type="entry name" value="Connector_podovirus"/>
</dbReference>
<reference evidence="5 6" key="1">
    <citation type="submission" date="2019-03" db="EMBL/GenBank/DDBJ databases">
        <title>Genomic Encyclopedia of Type Strains, Phase III (KMG-III): the genomes of soil and plant-associated and newly described type strains.</title>
        <authorList>
            <person name="Whitman W."/>
        </authorList>
    </citation>
    <scope>NUCLEOTIDE SEQUENCE [LARGE SCALE GENOMIC DNA]</scope>
    <source>
        <strain evidence="5 6">CGMCC 1.7660</strain>
    </source>
</reference>
<feature type="compositionally biased region" description="Low complexity" evidence="4">
    <location>
        <begin position="15"/>
        <end position="28"/>
    </location>
</feature>
<keyword evidence="6" id="KW-1185">Reference proteome</keyword>
<keyword evidence="3" id="KW-0231">Viral genome packaging</keyword>
<dbReference type="Proteomes" id="UP000295783">
    <property type="component" value="Unassembled WGS sequence"/>
</dbReference>
<evidence type="ECO:0000256" key="4">
    <source>
        <dbReference type="SAM" id="MobiDB-lite"/>
    </source>
</evidence>
<evidence type="ECO:0000256" key="1">
    <source>
        <dbReference type="ARBA" id="ARBA00004328"/>
    </source>
</evidence>
<proteinExistence type="predicted"/>
<dbReference type="Pfam" id="PF12236">
    <property type="entry name" value="Head-tail_con"/>
    <property type="match status" value="1"/>
</dbReference>
<organism evidence="5 6">
    <name type="scientific">Dongia mobilis</name>
    <dbReference type="NCBI Taxonomy" id="578943"/>
    <lineage>
        <taxon>Bacteria</taxon>
        <taxon>Pseudomonadati</taxon>
        <taxon>Pseudomonadota</taxon>
        <taxon>Alphaproteobacteria</taxon>
        <taxon>Rhodospirillales</taxon>
        <taxon>Dongiaceae</taxon>
        <taxon>Dongia</taxon>
    </lineage>
</organism>
<evidence type="ECO:0000313" key="6">
    <source>
        <dbReference type="Proteomes" id="UP000295783"/>
    </source>
</evidence>
<evidence type="ECO:0000256" key="2">
    <source>
        <dbReference type="ARBA" id="ARBA00022612"/>
    </source>
</evidence>
<evidence type="ECO:0000256" key="3">
    <source>
        <dbReference type="ARBA" id="ARBA00023219"/>
    </source>
</evidence>
<keyword evidence="2" id="KW-1188">Viral release from host cell</keyword>